<evidence type="ECO:0000313" key="1">
    <source>
        <dbReference type="EMBL" id="CAG7705915.1"/>
    </source>
</evidence>
<name>A0A8J2J7L8_9HEXA</name>
<evidence type="ECO:0000313" key="2">
    <source>
        <dbReference type="Proteomes" id="UP000708208"/>
    </source>
</evidence>
<dbReference type="EMBL" id="CAJVCH010029079">
    <property type="protein sequence ID" value="CAG7705915.1"/>
    <property type="molecule type" value="Genomic_DNA"/>
</dbReference>
<dbReference type="AlphaFoldDB" id="A0A8J2J7L8"/>
<reference evidence="1" key="1">
    <citation type="submission" date="2021-06" db="EMBL/GenBank/DDBJ databases">
        <authorList>
            <person name="Hodson N. C."/>
            <person name="Mongue J. A."/>
            <person name="Jaron S. K."/>
        </authorList>
    </citation>
    <scope>NUCLEOTIDE SEQUENCE</scope>
</reference>
<dbReference type="Proteomes" id="UP000708208">
    <property type="component" value="Unassembled WGS sequence"/>
</dbReference>
<gene>
    <name evidence="1" type="ORF">AFUS01_LOCUS4640</name>
</gene>
<organism evidence="1 2">
    <name type="scientific">Allacma fusca</name>
    <dbReference type="NCBI Taxonomy" id="39272"/>
    <lineage>
        <taxon>Eukaryota</taxon>
        <taxon>Metazoa</taxon>
        <taxon>Ecdysozoa</taxon>
        <taxon>Arthropoda</taxon>
        <taxon>Hexapoda</taxon>
        <taxon>Collembola</taxon>
        <taxon>Symphypleona</taxon>
        <taxon>Sminthuridae</taxon>
        <taxon>Allacma</taxon>
    </lineage>
</organism>
<protein>
    <submittedName>
        <fullName evidence="1">Uncharacterized protein</fullName>
    </submittedName>
</protein>
<keyword evidence="2" id="KW-1185">Reference proteome</keyword>
<proteinExistence type="predicted"/>
<feature type="non-terminal residue" evidence="1">
    <location>
        <position position="1"/>
    </location>
</feature>
<sequence>SKPRFAISYVKPEEMLELVKSFLSQNPLFIDFSGGSDLKNPDLLQFLTLFDYVWRI</sequence>
<accession>A0A8J2J7L8</accession>
<comment type="caution">
    <text evidence="1">The sequence shown here is derived from an EMBL/GenBank/DDBJ whole genome shotgun (WGS) entry which is preliminary data.</text>
</comment>